<keyword evidence="4" id="KW-0804">Transcription</keyword>
<dbReference type="InterPro" id="IPR036390">
    <property type="entry name" value="WH_DNA-bd_sf"/>
</dbReference>
<protein>
    <submittedName>
        <fullName evidence="6">LysR family transcriptional regulator</fullName>
    </submittedName>
</protein>
<gene>
    <name evidence="6" type="ORF">DS837_00195</name>
</gene>
<proteinExistence type="inferred from homology"/>
<organism evidence="6 7">
    <name type="scientific">Azospirillum brasilense</name>
    <dbReference type="NCBI Taxonomy" id="192"/>
    <lineage>
        <taxon>Bacteria</taxon>
        <taxon>Pseudomonadati</taxon>
        <taxon>Pseudomonadota</taxon>
        <taxon>Alphaproteobacteria</taxon>
        <taxon>Rhodospirillales</taxon>
        <taxon>Azospirillaceae</taxon>
        <taxon>Azospirillum</taxon>
    </lineage>
</organism>
<dbReference type="Pfam" id="PF00126">
    <property type="entry name" value="HTH_1"/>
    <property type="match status" value="1"/>
</dbReference>
<evidence type="ECO:0000259" key="5">
    <source>
        <dbReference type="PROSITE" id="PS50931"/>
    </source>
</evidence>
<reference evidence="6 7" key="1">
    <citation type="submission" date="2018-07" db="EMBL/GenBank/DDBJ databases">
        <title>Genome sequence of Roseomonas fauriae ATCC 49958.</title>
        <authorList>
            <person name="Sant'Anna F.H."/>
            <person name="Baldani J.I."/>
            <person name="Zilli J.E."/>
            <person name="Reis V.M."/>
            <person name="Hartmann A."/>
            <person name="Cruz L."/>
            <person name="de Souza E.M."/>
            <person name="de Oliveira Pedrosa F."/>
            <person name="Passaglia L.M.P."/>
        </authorList>
    </citation>
    <scope>NUCLEOTIDE SEQUENCE [LARGE SCALE GENOMIC DNA]</scope>
    <source>
        <strain evidence="6 7">ATCC 49958</strain>
    </source>
</reference>
<dbReference type="InterPro" id="IPR036388">
    <property type="entry name" value="WH-like_DNA-bd_sf"/>
</dbReference>
<dbReference type="PANTHER" id="PTHR30118">
    <property type="entry name" value="HTH-TYPE TRANSCRIPTIONAL REGULATOR LEUO-RELATED"/>
    <property type="match status" value="1"/>
</dbReference>
<evidence type="ECO:0000256" key="2">
    <source>
        <dbReference type="ARBA" id="ARBA00023015"/>
    </source>
</evidence>
<dbReference type="Proteomes" id="UP000476837">
    <property type="component" value="Unassembled WGS sequence"/>
</dbReference>
<dbReference type="Gene3D" id="1.10.10.10">
    <property type="entry name" value="Winged helix-like DNA-binding domain superfamily/Winged helix DNA-binding domain"/>
    <property type="match status" value="1"/>
</dbReference>
<evidence type="ECO:0000256" key="4">
    <source>
        <dbReference type="ARBA" id="ARBA00023163"/>
    </source>
</evidence>
<comment type="caution">
    <text evidence="6">The sequence shown here is derived from an EMBL/GenBank/DDBJ whole genome shotgun (WGS) entry which is preliminary data.</text>
</comment>
<name>A0A6L3B5Y3_AZOBR</name>
<keyword evidence="3" id="KW-0238">DNA-binding</keyword>
<evidence type="ECO:0000256" key="1">
    <source>
        <dbReference type="ARBA" id="ARBA00009437"/>
    </source>
</evidence>
<dbReference type="GO" id="GO:0003677">
    <property type="term" value="F:DNA binding"/>
    <property type="evidence" value="ECO:0007669"/>
    <property type="project" value="UniProtKB-KW"/>
</dbReference>
<comment type="similarity">
    <text evidence="1">Belongs to the LysR transcriptional regulatory family.</text>
</comment>
<dbReference type="SUPFAM" id="SSF46785">
    <property type="entry name" value="Winged helix' DNA-binding domain"/>
    <property type="match status" value="1"/>
</dbReference>
<keyword evidence="2" id="KW-0805">Transcription regulation</keyword>
<feature type="domain" description="HTH lysR-type" evidence="5">
    <location>
        <begin position="41"/>
        <end position="98"/>
    </location>
</feature>
<dbReference type="InterPro" id="IPR005119">
    <property type="entry name" value="LysR_subst-bd"/>
</dbReference>
<dbReference type="CDD" id="cd08417">
    <property type="entry name" value="PBP2_Nitroaromatics_like"/>
    <property type="match status" value="1"/>
</dbReference>
<dbReference type="SUPFAM" id="SSF53850">
    <property type="entry name" value="Periplasmic binding protein-like II"/>
    <property type="match status" value="1"/>
</dbReference>
<dbReference type="InterPro" id="IPR037402">
    <property type="entry name" value="YidZ_PBP2"/>
</dbReference>
<sequence>MVPPKRSASPPDTHGHWGQTIVSVKTINNIACIRMMNIMTVDLNLVVALGALLDERNVSRAAVKIGRSQPATSSALARLREIFNDPLLVRDGRGYRLTPRAEELRPHVARAIAALTATFKTPSDFDPVTSDMVVRIAASDYLAVVLMPQLISDLVRLAPGIDLRVVAADRRSAITLLREGKVDLSLAVTEQEAPDVLSLPLFDEEFVMVTRPGHPYHSGPSTPERFVEHPGLLVSQAGDGTGIADECLAQLGLKRRVAVTVAHFLLAPRLLANSDHVLVIGRRVAEAAGKEQGLCVEALPFTMPAFTARMFWHTSTTNYAPLVWFRKLIASTAVSCC</sequence>
<dbReference type="InterPro" id="IPR050389">
    <property type="entry name" value="LysR-type_TF"/>
</dbReference>
<evidence type="ECO:0000313" key="6">
    <source>
        <dbReference type="EMBL" id="KAA0688204.1"/>
    </source>
</evidence>
<dbReference type="InterPro" id="IPR000847">
    <property type="entry name" value="LysR_HTH_N"/>
</dbReference>
<evidence type="ECO:0000313" key="7">
    <source>
        <dbReference type="Proteomes" id="UP000476837"/>
    </source>
</evidence>
<dbReference type="GO" id="GO:0003700">
    <property type="term" value="F:DNA-binding transcription factor activity"/>
    <property type="evidence" value="ECO:0007669"/>
    <property type="project" value="InterPro"/>
</dbReference>
<dbReference type="PROSITE" id="PS50931">
    <property type="entry name" value="HTH_LYSR"/>
    <property type="match status" value="1"/>
</dbReference>
<accession>A0A6L3B5Y3</accession>
<evidence type="ECO:0000256" key="3">
    <source>
        <dbReference type="ARBA" id="ARBA00023125"/>
    </source>
</evidence>
<dbReference type="PANTHER" id="PTHR30118:SF15">
    <property type="entry name" value="TRANSCRIPTIONAL REGULATORY PROTEIN"/>
    <property type="match status" value="1"/>
</dbReference>
<dbReference type="Pfam" id="PF03466">
    <property type="entry name" value="LysR_substrate"/>
    <property type="match status" value="1"/>
</dbReference>
<dbReference type="Gene3D" id="3.40.190.10">
    <property type="entry name" value="Periplasmic binding protein-like II"/>
    <property type="match status" value="2"/>
</dbReference>
<dbReference type="AlphaFoldDB" id="A0A6L3B5Y3"/>
<dbReference type="EMBL" id="QOKV01000001">
    <property type="protein sequence ID" value="KAA0688204.1"/>
    <property type="molecule type" value="Genomic_DNA"/>
</dbReference>